<evidence type="ECO:0000313" key="1">
    <source>
        <dbReference type="EMBL" id="TMS10329.1"/>
    </source>
</evidence>
<comment type="caution">
    <text evidence="1">The sequence shown here is derived from an EMBL/GenBank/DDBJ whole genome shotgun (WGS) entry which is preliminary data.</text>
</comment>
<reference evidence="1" key="1">
    <citation type="submission" date="2018-11" db="EMBL/GenBank/DDBJ databases">
        <title>The sequence and de novo assembly of Larimichthys crocea genome using PacBio and Hi-C technologies.</title>
        <authorList>
            <person name="Xu P."/>
            <person name="Chen B."/>
            <person name="Zhou Z."/>
            <person name="Ke Q."/>
            <person name="Wu Y."/>
            <person name="Bai H."/>
            <person name="Pu F."/>
        </authorList>
    </citation>
    <scope>NUCLEOTIDE SEQUENCE</scope>
    <source>
        <tissue evidence="1">Muscle</tissue>
    </source>
</reference>
<keyword evidence="2" id="KW-1185">Reference proteome</keyword>
<name>A0ACD3QTZ5_LARCR</name>
<organism evidence="1 2">
    <name type="scientific">Larimichthys crocea</name>
    <name type="common">Large yellow croaker</name>
    <name type="synonym">Pseudosciaena crocea</name>
    <dbReference type="NCBI Taxonomy" id="215358"/>
    <lineage>
        <taxon>Eukaryota</taxon>
        <taxon>Metazoa</taxon>
        <taxon>Chordata</taxon>
        <taxon>Craniata</taxon>
        <taxon>Vertebrata</taxon>
        <taxon>Euteleostomi</taxon>
        <taxon>Actinopterygii</taxon>
        <taxon>Neopterygii</taxon>
        <taxon>Teleostei</taxon>
        <taxon>Neoteleostei</taxon>
        <taxon>Acanthomorphata</taxon>
        <taxon>Eupercaria</taxon>
        <taxon>Sciaenidae</taxon>
        <taxon>Larimichthys</taxon>
    </lineage>
</organism>
<evidence type="ECO:0000313" key="2">
    <source>
        <dbReference type="Proteomes" id="UP000793456"/>
    </source>
</evidence>
<sequence length="99" mass="11475">MQDHEYMYEVCLCSVLEDRLHIETLFTGFKVTEREAVCVWYGLIHDSTEVLQTENLNHREQNNTLQNLIGLKRTTVHVTPDTHWSALSPASCHPPVRLN</sequence>
<proteinExistence type="predicted"/>
<dbReference type="EMBL" id="CM011688">
    <property type="protein sequence ID" value="TMS10329.1"/>
    <property type="molecule type" value="Genomic_DNA"/>
</dbReference>
<accession>A0ACD3QTZ5</accession>
<gene>
    <name evidence="1" type="ORF">E3U43_002988</name>
</gene>
<dbReference type="Proteomes" id="UP000793456">
    <property type="component" value="Chromosome XV"/>
</dbReference>
<protein>
    <submittedName>
        <fullName evidence="1">Uncharacterized protein</fullName>
    </submittedName>
</protein>